<keyword evidence="6 18" id="KW-0808">Transferase</keyword>
<dbReference type="Pfam" id="PF02779">
    <property type="entry name" value="Transket_pyr"/>
    <property type="match status" value="1"/>
</dbReference>
<keyword evidence="19" id="KW-1185">Reference proteome</keyword>
<comment type="cofactor">
    <cofactor evidence="1">
        <name>Ca(2+)</name>
        <dbReference type="ChEBI" id="CHEBI:29108"/>
    </cofactor>
</comment>
<dbReference type="EMBL" id="LOCQ01000050">
    <property type="protein sequence ID" value="OBV39996.1"/>
    <property type="molecule type" value="Genomic_DNA"/>
</dbReference>
<dbReference type="PROSITE" id="PS00801">
    <property type="entry name" value="TRANSKETOLASE_1"/>
    <property type="match status" value="1"/>
</dbReference>
<feature type="binding site" evidence="13">
    <location>
        <position position="360"/>
    </location>
    <ligand>
        <name>substrate</name>
    </ligand>
</feature>
<evidence type="ECO:0000313" key="19">
    <source>
        <dbReference type="Proteomes" id="UP000092713"/>
    </source>
</evidence>
<dbReference type="GO" id="GO:0005829">
    <property type="term" value="C:cytosol"/>
    <property type="evidence" value="ECO:0007669"/>
    <property type="project" value="TreeGrafter"/>
</dbReference>
<evidence type="ECO:0000256" key="14">
    <source>
        <dbReference type="PIRSR" id="PIRSR605478-3"/>
    </source>
</evidence>
<dbReference type="PANTHER" id="PTHR43522">
    <property type="entry name" value="TRANSKETOLASE"/>
    <property type="match status" value="1"/>
</dbReference>
<evidence type="ECO:0000256" key="5">
    <source>
        <dbReference type="ARBA" id="ARBA00013152"/>
    </source>
</evidence>
<feature type="active site" description="Proton donor" evidence="12">
    <location>
        <position position="413"/>
    </location>
</feature>
<dbReference type="InterPro" id="IPR005474">
    <property type="entry name" value="Transketolase_N"/>
</dbReference>
<dbReference type="OrthoDB" id="8732661at2"/>
<dbReference type="InterPro" id="IPR005475">
    <property type="entry name" value="Transketolase-like_Pyr-bd"/>
</dbReference>
<protein>
    <recommendedName>
        <fullName evidence="5 11">Transketolase</fullName>
        <ecNumber evidence="5 11">2.2.1.1</ecNumber>
    </recommendedName>
</protein>
<feature type="domain" description="Transketolase-like pyrimidine-binding" evidence="17">
    <location>
        <begin position="357"/>
        <end position="527"/>
    </location>
</feature>
<feature type="binding site" evidence="13">
    <location>
        <position position="475"/>
    </location>
    <ligand>
        <name>substrate</name>
    </ligand>
</feature>
<dbReference type="InterPro" id="IPR009014">
    <property type="entry name" value="Transketo_C/PFOR_II"/>
</dbReference>
<evidence type="ECO:0000256" key="4">
    <source>
        <dbReference type="ARBA" id="ARBA00011738"/>
    </source>
</evidence>
<evidence type="ECO:0000259" key="17">
    <source>
        <dbReference type="SMART" id="SM00861"/>
    </source>
</evidence>
<dbReference type="CDD" id="cd07033">
    <property type="entry name" value="TPP_PYR_DXS_TK_like"/>
    <property type="match status" value="1"/>
</dbReference>
<dbReference type="CDD" id="cd02012">
    <property type="entry name" value="TPP_TK"/>
    <property type="match status" value="1"/>
</dbReference>
<feature type="site" description="Important for catalytic activity" evidence="16">
    <location>
        <position position="29"/>
    </location>
</feature>
<evidence type="ECO:0000256" key="13">
    <source>
        <dbReference type="PIRSR" id="PIRSR605478-2"/>
    </source>
</evidence>
<dbReference type="SUPFAM" id="SSF52518">
    <property type="entry name" value="Thiamin diphosphate-binding fold (THDP-binding)"/>
    <property type="match status" value="2"/>
</dbReference>
<evidence type="ECO:0000256" key="2">
    <source>
        <dbReference type="ARBA" id="ARBA00001941"/>
    </source>
</evidence>
<organism evidence="18 19">
    <name type="scientific">Janthinobacterium psychrotolerans</name>
    <dbReference type="NCBI Taxonomy" id="1747903"/>
    <lineage>
        <taxon>Bacteria</taxon>
        <taxon>Pseudomonadati</taxon>
        <taxon>Pseudomonadota</taxon>
        <taxon>Betaproteobacteria</taxon>
        <taxon>Burkholderiales</taxon>
        <taxon>Oxalobacteraceae</taxon>
        <taxon>Janthinobacterium</taxon>
    </lineage>
</organism>
<feature type="binding site" evidence="13">
    <location>
        <position position="471"/>
    </location>
    <ligand>
        <name>substrate</name>
    </ligand>
</feature>
<sequence>MTTTLPTTKMANAIRALAMDAVQKANSGHPGMPMGMAEIAVALWSGHYRHNPSNPKWPNRDRFLLSNGHGSMLHYSLLHLTGYDLSMDDIKAFRQMHSKTPGHPEVDITPGIETTTGPLGQGIANAVGMALSEQLLAAEFNKPGHDIVNHHTYAFVGDGCLMEGISHEVCALAGTLGLNKLIALYDDNGISIDGKVEGWFTDDTPARFEAYGWNVIRAVDGHDVAAVDAAITAAKAASKPTLICCKTIIGKGSPNLQGGDKVHGAALGDKEIAAVREYIGWDAAPFEIPAELYTAWDAKEQGAVLENDWNERFAAYSREFPQQASELSRRMKGDLPEAFETALAAAIASCVEKKENIATRKASQNAIQALASSLPEFLGGSADLTSSNLTNWKESIPVRSGKPGNHVNYGVREFGMSAIMNGITLHGGYIPFGATFLTFSDYSRNALRMAALMKLRSIFVFTHDSIGLGEDGPTHQSVEHVSSMRLIPNLDNWRPCDTVESAVAWGAAVRRKDGPSTLIFSRQNLPYQERSNETIANIFRGGYVLNDVADAKAILIATGSEVELAVAAASALASEGINVRVVSMPSTDVYDRQDAAYKASVLTKGVPRVAIEAGVTSFWYKYVGLEGDVVGIDTFGESAPAGVLFKHFGFTVENVVAKVKAVIAG</sequence>
<feature type="binding site" evidence="15">
    <location>
        <position position="158"/>
    </location>
    <ligand>
        <name>Mg(2+)</name>
        <dbReference type="ChEBI" id="CHEBI:18420"/>
    </ligand>
</feature>
<evidence type="ECO:0000256" key="3">
    <source>
        <dbReference type="ARBA" id="ARBA00007131"/>
    </source>
</evidence>
<feature type="binding site" evidence="13">
    <location>
        <position position="463"/>
    </location>
    <ligand>
        <name>substrate</name>
    </ligand>
</feature>
<feature type="binding site" evidence="14">
    <location>
        <position position="159"/>
    </location>
    <ligand>
        <name>thiamine diphosphate</name>
        <dbReference type="ChEBI" id="CHEBI:58937"/>
    </ligand>
</feature>
<dbReference type="GO" id="GO:0009052">
    <property type="term" value="P:pentose-phosphate shunt, non-oxidative branch"/>
    <property type="evidence" value="ECO:0007669"/>
    <property type="project" value="UniProtKB-ARBA"/>
</dbReference>
<feature type="binding site" evidence="14">
    <location>
        <position position="69"/>
    </location>
    <ligand>
        <name>thiamine diphosphate</name>
        <dbReference type="ChEBI" id="CHEBI:58937"/>
    </ligand>
</feature>
<dbReference type="SUPFAM" id="SSF52922">
    <property type="entry name" value="TK C-terminal domain-like"/>
    <property type="match status" value="1"/>
</dbReference>
<feature type="binding site" evidence="13">
    <location>
        <position position="263"/>
    </location>
    <ligand>
        <name>substrate</name>
    </ligand>
</feature>
<dbReference type="RefSeq" id="WP_065307341.1">
    <property type="nucleotide sequence ID" value="NZ_LOCQ01000050.1"/>
</dbReference>
<comment type="catalytic activity">
    <reaction evidence="10">
        <text>D-sedoheptulose 7-phosphate + D-glyceraldehyde 3-phosphate = aldehydo-D-ribose 5-phosphate + D-xylulose 5-phosphate</text>
        <dbReference type="Rhea" id="RHEA:10508"/>
        <dbReference type="ChEBI" id="CHEBI:57483"/>
        <dbReference type="ChEBI" id="CHEBI:57737"/>
        <dbReference type="ChEBI" id="CHEBI:58273"/>
        <dbReference type="ChEBI" id="CHEBI:59776"/>
        <dbReference type="EC" id="2.2.1.1"/>
    </reaction>
</comment>
<dbReference type="FunFam" id="3.40.50.970:FF:000004">
    <property type="entry name" value="Transketolase"/>
    <property type="match status" value="1"/>
</dbReference>
<dbReference type="InterPro" id="IPR033247">
    <property type="entry name" value="Transketolase_fam"/>
</dbReference>
<dbReference type="FunFam" id="3.40.50.970:FF:000003">
    <property type="entry name" value="Transketolase"/>
    <property type="match status" value="1"/>
</dbReference>
<comment type="cofactor">
    <cofactor evidence="14">
        <name>thiamine diphosphate</name>
        <dbReference type="ChEBI" id="CHEBI:58937"/>
    </cofactor>
    <text evidence="14">Binds 1 thiamine pyrophosphate per subunit. During the reaction, the substrate forms a covalent intermediate with the cofactor.</text>
</comment>
<dbReference type="InterPro" id="IPR005478">
    <property type="entry name" value="Transketolase_bac-like"/>
</dbReference>
<feature type="binding site" evidence="13">
    <location>
        <position position="387"/>
    </location>
    <ligand>
        <name>substrate</name>
    </ligand>
</feature>
<feature type="binding site" evidence="13">
    <location>
        <position position="522"/>
    </location>
    <ligand>
        <name>substrate</name>
    </ligand>
</feature>
<evidence type="ECO:0000256" key="9">
    <source>
        <dbReference type="ARBA" id="ARBA00023052"/>
    </source>
</evidence>
<evidence type="ECO:0000256" key="6">
    <source>
        <dbReference type="ARBA" id="ARBA00022679"/>
    </source>
</evidence>
<keyword evidence="9 14" id="KW-0786">Thiamine pyrophosphate</keyword>
<dbReference type="Pfam" id="PF00456">
    <property type="entry name" value="Transketolase_N"/>
    <property type="match status" value="1"/>
</dbReference>
<dbReference type="PANTHER" id="PTHR43522:SF2">
    <property type="entry name" value="TRANSKETOLASE 1-RELATED"/>
    <property type="match status" value="1"/>
</dbReference>
<feature type="binding site" evidence="13">
    <location>
        <position position="29"/>
    </location>
    <ligand>
        <name>substrate</name>
    </ligand>
</feature>
<comment type="cofactor">
    <cofactor evidence="2">
        <name>Co(2+)</name>
        <dbReference type="ChEBI" id="CHEBI:48828"/>
    </cofactor>
</comment>
<reference evidence="18 19" key="1">
    <citation type="submission" date="2016-04" db="EMBL/GenBank/DDBJ databases">
        <title>Draft genome sequence of Janthinobacterium psychrotolerans sp. nov., isolated from freshwater sediments in Denmark.</title>
        <authorList>
            <person name="Gong X."/>
            <person name="Skrivergaard S."/>
            <person name="Korsgaard B.S."/>
            <person name="Schreiber L."/>
            <person name="Marshall I.P."/>
            <person name="Finster K."/>
            <person name="Schramm A."/>
        </authorList>
    </citation>
    <scope>NUCLEOTIDE SEQUENCE [LARGE SCALE GENOMIC DNA]</scope>
    <source>
        <strain evidence="18 19">S3-2</strain>
    </source>
</reference>
<accession>A0A1A7C227</accession>
<dbReference type="GO" id="GO:0004802">
    <property type="term" value="F:transketolase activity"/>
    <property type="evidence" value="ECO:0007669"/>
    <property type="project" value="UniProtKB-UniRule"/>
</dbReference>
<dbReference type="AlphaFoldDB" id="A0A1A7C227"/>
<dbReference type="NCBIfam" id="TIGR00232">
    <property type="entry name" value="tktlase_bact"/>
    <property type="match status" value="1"/>
</dbReference>
<evidence type="ECO:0000256" key="10">
    <source>
        <dbReference type="ARBA" id="ARBA00049473"/>
    </source>
</evidence>
<evidence type="ECO:0000256" key="7">
    <source>
        <dbReference type="ARBA" id="ARBA00022723"/>
    </source>
</evidence>
<evidence type="ECO:0000256" key="8">
    <source>
        <dbReference type="ARBA" id="ARBA00022842"/>
    </source>
</evidence>
<feature type="binding site" evidence="15">
    <location>
        <position position="190"/>
    </location>
    <ligand>
        <name>Mg(2+)</name>
        <dbReference type="ChEBI" id="CHEBI:18420"/>
    </ligand>
</feature>
<dbReference type="GO" id="GO:0046872">
    <property type="term" value="F:metal ion binding"/>
    <property type="evidence" value="ECO:0007669"/>
    <property type="project" value="UniProtKB-KW"/>
</dbReference>
<proteinExistence type="inferred from homology"/>
<dbReference type="PATRIC" id="fig|1747903.4.peg.3616"/>
<keyword evidence="8 15" id="KW-0460">Magnesium</keyword>
<feature type="site" description="Important for catalytic activity" evidence="16">
    <location>
        <position position="263"/>
    </location>
</feature>
<name>A0A1A7C227_9BURK</name>
<evidence type="ECO:0000256" key="12">
    <source>
        <dbReference type="PIRSR" id="PIRSR605478-1"/>
    </source>
</evidence>
<dbReference type="STRING" id="1747903.ASR47_101351"/>
<gene>
    <name evidence="18" type="primary">tkt</name>
    <name evidence="18" type="ORF">ASR47_101351</name>
</gene>
<feature type="binding site" evidence="15">
    <location>
        <position position="188"/>
    </location>
    <ligand>
        <name>Mg(2+)</name>
        <dbReference type="ChEBI" id="CHEBI:18420"/>
    </ligand>
</feature>
<evidence type="ECO:0000313" key="18">
    <source>
        <dbReference type="EMBL" id="OBV39996.1"/>
    </source>
</evidence>
<dbReference type="SMART" id="SM00861">
    <property type="entry name" value="Transket_pyr"/>
    <property type="match status" value="1"/>
</dbReference>
<evidence type="ECO:0000256" key="16">
    <source>
        <dbReference type="PIRSR" id="PIRSR605478-5"/>
    </source>
</evidence>
<keyword evidence="7 15" id="KW-0479">Metal-binding</keyword>
<dbReference type="Pfam" id="PF22613">
    <property type="entry name" value="Transketolase_C_1"/>
    <property type="match status" value="1"/>
</dbReference>
<feature type="binding site" evidence="14">
    <location>
        <position position="263"/>
    </location>
    <ligand>
        <name>thiamine diphosphate</name>
        <dbReference type="ChEBI" id="CHEBI:58937"/>
    </ligand>
</feature>
<feature type="binding site" evidence="14">
    <location>
        <begin position="117"/>
        <end position="119"/>
    </location>
    <ligand>
        <name>thiamine diphosphate</name>
        <dbReference type="ChEBI" id="CHEBI:58937"/>
    </ligand>
</feature>
<comment type="caution">
    <text evidence="18">The sequence shown here is derived from an EMBL/GenBank/DDBJ whole genome shotgun (WGS) entry which is preliminary data.</text>
</comment>
<evidence type="ECO:0000256" key="15">
    <source>
        <dbReference type="PIRSR" id="PIRSR605478-4"/>
    </source>
</evidence>
<evidence type="ECO:0000256" key="11">
    <source>
        <dbReference type="NCBIfam" id="TIGR00232"/>
    </source>
</evidence>
<dbReference type="Gene3D" id="3.40.50.970">
    <property type="match status" value="2"/>
</dbReference>
<feature type="binding site" evidence="14">
    <location>
        <position position="188"/>
    </location>
    <ligand>
        <name>thiamine diphosphate</name>
        <dbReference type="ChEBI" id="CHEBI:58937"/>
    </ligand>
</feature>
<dbReference type="EC" id="2.2.1.1" evidence="5 11"/>
<feature type="binding site" evidence="14">
    <location>
        <position position="439"/>
    </location>
    <ligand>
        <name>thiamine diphosphate</name>
        <dbReference type="ChEBI" id="CHEBI:58937"/>
    </ligand>
</feature>
<evidence type="ECO:0000256" key="1">
    <source>
        <dbReference type="ARBA" id="ARBA00001913"/>
    </source>
</evidence>
<dbReference type="InterPro" id="IPR049557">
    <property type="entry name" value="Transketolase_CS"/>
</dbReference>
<dbReference type="Proteomes" id="UP000092713">
    <property type="component" value="Unassembled WGS sequence"/>
</dbReference>
<comment type="subunit">
    <text evidence="4">Homodimer.</text>
</comment>
<comment type="similarity">
    <text evidence="3">Belongs to the transketolase family.</text>
</comment>
<dbReference type="InterPro" id="IPR029061">
    <property type="entry name" value="THDP-binding"/>
</dbReference>
<comment type="cofactor">
    <cofactor evidence="15">
        <name>Mg(2+)</name>
        <dbReference type="ChEBI" id="CHEBI:18420"/>
    </cofactor>
    <text evidence="15">Binds 1 Mg(2+) ion per subunit. Can also utilize other divalent metal cations, such as Ca(2+), Mn(2+) and Co(2+).</text>
</comment>
<dbReference type="InterPro" id="IPR055152">
    <property type="entry name" value="Transketolase-like_C_2"/>
</dbReference>
<dbReference type="FunFam" id="3.40.50.920:FF:000003">
    <property type="entry name" value="Transketolase"/>
    <property type="match status" value="1"/>
</dbReference>
<dbReference type="Gene3D" id="3.40.50.920">
    <property type="match status" value="1"/>
</dbReference>